<name>A0A7R9H809_TIMPO</name>
<dbReference type="GO" id="GO:0005615">
    <property type="term" value="C:extracellular space"/>
    <property type="evidence" value="ECO:0007669"/>
    <property type="project" value="TreeGrafter"/>
</dbReference>
<proteinExistence type="inferred from homology"/>
<evidence type="ECO:0000256" key="7">
    <source>
        <dbReference type="ARBA" id="ARBA00022801"/>
    </source>
</evidence>
<feature type="region of interest" description="Disordered" evidence="12">
    <location>
        <begin position="1"/>
        <end position="34"/>
    </location>
</feature>
<dbReference type="PANTHER" id="PTHR11705">
    <property type="entry name" value="PROTEASE FAMILY M14 CARBOXYPEPTIDASE A,B"/>
    <property type="match status" value="1"/>
</dbReference>
<dbReference type="AlphaFoldDB" id="A0A7R9H809"/>
<evidence type="ECO:0000259" key="13">
    <source>
        <dbReference type="PROSITE" id="PS52035"/>
    </source>
</evidence>
<dbReference type="Pfam" id="PF02244">
    <property type="entry name" value="Propep_M14"/>
    <property type="match status" value="1"/>
</dbReference>
<evidence type="ECO:0000256" key="12">
    <source>
        <dbReference type="SAM" id="MobiDB-lite"/>
    </source>
</evidence>
<evidence type="ECO:0000256" key="1">
    <source>
        <dbReference type="ARBA" id="ARBA00001947"/>
    </source>
</evidence>
<dbReference type="SUPFAM" id="SSF54897">
    <property type="entry name" value="Protease propeptides/inhibitors"/>
    <property type="match status" value="1"/>
</dbReference>
<feature type="compositionally biased region" description="Basic and acidic residues" evidence="12">
    <location>
        <begin position="1"/>
        <end position="25"/>
    </location>
</feature>
<keyword evidence="4" id="KW-0645">Protease</keyword>
<evidence type="ECO:0000256" key="9">
    <source>
        <dbReference type="ARBA" id="ARBA00023049"/>
    </source>
</evidence>
<dbReference type="InterPro" id="IPR003146">
    <property type="entry name" value="M14A_act_pep"/>
</dbReference>
<keyword evidence="10" id="KW-1015">Disulfide bond</keyword>
<keyword evidence="7" id="KW-0378">Hydrolase</keyword>
<evidence type="ECO:0000256" key="5">
    <source>
        <dbReference type="ARBA" id="ARBA00022723"/>
    </source>
</evidence>
<protein>
    <recommendedName>
        <fullName evidence="13">Peptidase M14 domain-containing protein</fullName>
    </recommendedName>
</protein>
<dbReference type="Gene3D" id="3.30.70.340">
    <property type="entry name" value="Metallocarboxypeptidase-like"/>
    <property type="match status" value="1"/>
</dbReference>
<dbReference type="GO" id="GO:0004181">
    <property type="term" value="F:metallocarboxypeptidase activity"/>
    <property type="evidence" value="ECO:0007669"/>
    <property type="project" value="InterPro"/>
</dbReference>
<dbReference type="InterPro" id="IPR000834">
    <property type="entry name" value="Peptidase_M14"/>
</dbReference>
<dbReference type="FunFam" id="3.40.630.10:FF:000084">
    <property type="entry name" value="Carboxypeptidase B2"/>
    <property type="match status" value="1"/>
</dbReference>
<organism evidence="14">
    <name type="scientific">Timema poppense</name>
    <name type="common">Walking stick</name>
    <dbReference type="NCBI Taxonomy" id="170557"/>
    <lineage>
        <taxon>Eukaryota</taxon>
        <taxon>Metazoa</taxon>
        <taxon>Ecdysozoa</taxon>
        <taxon>Arthropoda</taxon>
        <taxon>Hexapoda</taxon>
        <taxon>Insecta</taxon>
        <taxon>Pterygota</taxon>
        <taxon>Neoptera</taxon>
        <taxon>Polyneoptera</taxon>
        <taxon>Phasmatodea</taxon>
        <taxon>Timematodea</taxon>
        <taxon>Timematoidea</taxon>
        <taxon>Timematidae</taxon>
        <taxon>Timema</taxon>
    </lineage>
</organism>
<dbReference type="SUPFAM" id="SSF53187">
    <property type="entry name" value="Zn-dependent exopeptidases"/>
    <property type="match status" value="1"/>
</dbReference>
<evidence type="ECO:0000256" key="8">
    <source>
        <dbReference type="ARBA" id="ARBA00022833"/>
    </source>
</evidence>
<comment type="cofactor">
    <cofactor evidence="1">
        <name>Zn(2+)</name>
        <dbReference type="ChEBI" id="CHEBI:29105"/>
    </cofactor>
</comment>
<keyword evidence="3" id="KW-0121">Carboxypeptidase</keyword>
<dbReference type="GO" id="GO:0008270">
    <property type="term" value="F:zinc ion binding"/>
    <property type="evidence" value="ECO:0007669"/>
    <property type="project" value="InterPro"/>
</dbReference>
<evidence type="ECO:0000256" key="2">
    <source>
        <dbReference type="ARBA" id="ARBA00005988"/>
    </source>
</evidence>
<dbReference type="Gene3D" id="3.40.630.10">
    <property type="entry name" value="Zn peptidases"/>
    <property type="match status" value="1"/>
</dbReference>
<dbReference type="PANTHER" id="PTHR11705:SF140">
    <property type="entry name" value="FI02848P-RELATED"/>
    <property type="match status" value="1"/>
</dbReference>
<dbReference type="Pfam" id="PF00246">
    <property type="entry name" value="Peptidase_M14"/>
    <property type="match status" value="1"/>
</dbReference>
<keyword evidence="6" id="KW-0732">Signal</keyword>
<evidence type="ECO:0000256" key="6">
    <source>
        <dbReference type="ARBA" id="ARBA00022729"/>
    </source>
</evidence>
<reference evidence="14" key="1">
    <citation type="submission" date="2020-11" db="EMBL/GenBank/DDBJ databases">
        <authorList>
            <person name="Tran Van P."/>
        </authorList>
    </citation>
    <scope>NUCLEOTIDE SEQUENCE</scope>
</reference>
<dbReference type="PROSITE" id="PS00132">
    <property type="entry name" value="CARBOXYPEPT_ZN_1"/>
    <property type="match status" value="1"/>
</dbReference>
<sequence>MAEGGKETQVDVGYRGEGKTERQMAEESEEERGEDWAKISNMDRLAVLLVSFLACVSASSNFTTYDGHKVYKIFPTDSQAGLLKIFHDLEGYDFWGSYHNVSTGIQELDLMVTPEQQEYFVKFLKDKNIEYSTLVEDLETVFKAERVQQNYKRASSRISFDSYLRYDQIRAYLLQLATNYPTLVTVENIGFTYEGRPIVIAKISSGGQGSRPVIAIEAGIHAREWIAPATAVYIINQLVENSENSDLISNVDWHIVPVTNPDGYEFSHTTVSSNHYYRLVDIIFTFLYLHKPWLRVLPHHVTGASSNPCSETYGGTHAFSESETVAYHNYILGNKDRIKLYLATHSYGNVSCLMQPLQYFLYPWGYTSALPSDWRNLDNLAHRANNAQVAAGAPSYAIGSSTNVLYAAAGGSDDWVKAVGGVDYAYTLELPGGGNSGFDLPASQIARTVSTFFPAIRVMGEYIRDNFA</sequence>
<dbReference type="GO" id="GO:0006508">
    <property type="term" value="P:proteolysis"/>
    <property type="evidence" value="ECO:0007669"/>
    <property type="project" value="UniProtKB-KW"/>
</dbReference>
<accession>A0A7R9H809</accession>
<evidence type="ECO:0000256" key="4">
    <source>
        <dbReference type="ARBA" id="ARBA00022670"/>
    </source>
</evidence>
<gene>
    <name evidence="14" type="ORF">TPSB3V08_LOCUS7876</name>
</gene>
<evidence type="ECO:0000256" key="11">
    <source>
        <dbReference type="PROSITE-ProRule" id="PRU01379"/>
    </source>
</evidence>
<feature type="domain" description="Peptidase M14" evidence="13">
    <location>
        <begin position="162"/>
        <end position="463"/>
    </location>
</feature>
<evidence type="ECO:0000256" key="3">
    <source>
        <dbReference type="ARBA" id="ARBA00022645"/>
    </source>
</evidence>
<keyword evidence="5" id="KW-0479">Metal-binding</keyword>
<keyword evidence="9" id="KW-0482">Metalloprotease</keyword>
<dbReference type="PROSITE" id="PS52035">
    <property type="entry name" value="PEPTIDASE_M14"/>
    <property type="match status" value="1"/>
</dbReference>
<keyword evidence="8" id="KW-0862">Zinc</keyword>
<evidence type="ECO:0000313" key="14">
    <source>
        <dbReference type="EMBL" id="CAD7411417.1"/>
    </source>
</evidence>
<dbReference type="EMBL" id="OD005345">
    <property type="protein sequence ID" value="CAD7411417.1"/>
    <property type="molecule type" value="Genomic_DNA"/>
</dbReference>
<feature type="active site" description="Proton donor/acceptor" evidence="11">
    <location>
        <position position="429"/>
    </location>
</feature>
<dbReference type="InterPro" id="IPR057246">
    <property type="entry name" value="CARBOXYPEPT_ZN_1"/>
</dbReference>
<dbReference type="InterPro" id="IPR036990">
    <property type="entry name" value="M14A-like_propep"/>
</dbReference>
<evidence type="ECO:0000256" key="10">
    <source>
        <dbReference type="ARBA" id="ARBA00023157"/>
    </source>
</evidence>
<dbReference type="SMART" id="SM00631">
    <property type="entry name" value="Zn_pept"/>
    <property type="match status" value="1"/>
</dbReference>
<comment type="similarity">
    <text evidence="2 11">Belongs to the peptidase M14 family.</text>
</comment>